<accession>X1EAC0</accession>
<evidence type="ECO:0000313" key="1">
    <source>
        <dbReference type="EMBL" id="GAH05613.1"/>
    </source>
</evidence>
<dbReference type="AlphaFoldDB" id="X1EAC0"/>
<reference evidence="1" key="1">
    <citation type="journal article" date="2014" name="Front. Microbiol.">
        <title>High frequency of phylogenetically diverse reductive dehalogenase-homologous genes in deep subseafloor sedimentary metagenomes.</title>
        <authorList>
            <person name="Kawai M."/>
            <person name="Futagami T."/>
            <person name="Toyoda A."/>
            <person name="Takaki Y."/>
            <person name="Nishi S."/>
            <person name="Hori S."/>
            <person name="Arai W."/>
            <person name="Tsubouchi T."/>
            <person name="Morono Y."/>
            <person name="Uchiyama I."/>
            <person name="Ito T."/>
            <person name="Fujiyama A."/>
            <person name="Inagaki F."/>
            <person name="Takami H."/>
        </authorList>
    </citation>
    <scope>NUCLEOTIDE SEQUENCE</scope>
    <source>
        <strain evidence="1">Expedition CK06-06</strain>
    </source>
</reference>
<comment type="caution">
    <text evidence="1">The sequence shown here is derived from an EMBL/GenBank/DDBJ whole genome shotgun (WGS) entry which is preliminary data.</text>
</comment>
<organism evidence="1">
    <name type="scientific">marine sediment metagenome</name>
    <dbReference type="NCBI Taxonomy" id="412755"/>
    <lineage>
        <taxon>unclassified sequences</taxon>
        <taxon>metagenomes</taxon>
        <taxon>ecological metagenomes</taxon>
    </lineage>
</organism>
<proteinExistence type="predicted"/>
<dbReference type="EMBL" id="BART01037102">
    <property type="protein sequence ID" value="GAH05613.1"/>
    <property type="molecule type" value="Genomic_DNA"/>
</dbReference>
<name>X1EAC0_9ZZZZ</name>
<gene>
    <name evidence="1" type="ORF">S01H4_62246</name>
</gene>
<feature type="non-terminal residue" evidence="1">
    <location>
        <position position="123"/>
    </location>
</feature>
<protein>
    <submittedName>
        <fullName evidence="1">Uncharacterized protein</fullName>
    </submittedName>
</protein>
<sequence>MKKLAIVCGSPSSEMAAPFEDTAYDVWVLGNRCQNYPRFDLIFEIHDSTEEQHDERYPQWLVDKKIPLIVGEGFPLKADHVTVFPFDQSEKLLGSQYLTSSPAMMLCLAMLRGYERIELYGVD</sequence>